<dbReference type="Pfam" id="PF19494">
    <property type="entry name" value="DUF6029"/>
    <property type="match status" value="2"/>
</dbReference>
<sequence>MKKISLLYFILSISSIIGAFEFSGTERVYLWNAQPGQALSYKNILDLRLAGSLKSGWEMESGARLLFDQESWQDTSIYNGLSKKYLTVKNEVVNFTAGNFYGTLGRGLSLSCVADEKVKIDRDIEGAQMKAVWGDWLEAKILAGRIRENLNWIDSAKTYAGTEIKLTPFNSLALGGIYLRANAGKKVSDPSFAKAAEECYGGHLALAYAPADLYAEYLARRTYGTYDATWGWIGVDDVNGQALYAAGSISFSGLALAWDVKNYRDFDNRLNAPPACNREGRLLNDGYDEQGGQVDITAAPWDRLEISANCSQARSARLSQKWRDAYFEGRWKVLANLDLLLELADRREENLQPDLKQKYYQGGRAGGAWRYGGNRSIAFKAGADLYDNYYFFSGLKYTEYSLDLSWNTGRDILIYGSGSIAGQKVPEYQDQNRWGEAGISFQWAQGRQKLTASAGQSKGGLVCSGGFCRYEPSFRGMKAAYQLSF</sequence>
<protein>
    <submittedName>
        <fullName evidence="1">Uncharacterized protein</fullName>
    </submittedName>
</protein>
<comment type="caution">
    <text evidence="1">The sequence shown here is derived from an EMBL/GenBank/DDBJ whole genome shotgun (WGS) entry which is preliminary data.</text>
</comment>
<dbReference type="AlphaFoldDB" id="A0A933MLJ4"/>
<dbReference type="Proteomes" id="UP000736328">
    <property type="component" value="Unassembled WGS sequence"/>
</dbReference>
<evidence type="ECO:0000313" key="2">
    <source>
        <dbReference type="Proteomes" id="UP000736328"/>
    </source>
</evidence>
<gene>
    <name evidence="1" type="ORF">HY768_10195</name>
</gene>
<dbReference type="InterPro" id="IPR046070">
    <property type="entry name" value="DUF6029"/>
</dbReference>
<name>A0A933MLJ4_UNCT6</name>
<reference evidence="1" key="1">
    <citation type="submission" date="2020-07" db="EMBL/GenBank/DDBJ databases">
        <title>Huge and variable diversity of episymbiotic CPR bacteria and DPANN archaea in groundwater ecosystems.</title>
        <authorList>
            <person name="He C.Y."/>
            <person name="Keren R."/>
            <person name="Whittaker M."/>
            <person name="Farag I.F."/>
            <person name="Doudna J."/>
            <person name="Cate J.H.D."/>
            <person name="Banfield J.F."/>
        </authorList>
    </citation>
    <scope>NUCLEOTIDE SEQUENCE</scope>
    <source>
        <strain evidence="1">NC_groundwater_1520_Pr4_B-0.1um_53_5</strain>
    </source>
</reference>
<evidence type="ECO:0000313" key="1">
    <source>
        <dbReference type="EMBL" id="MBI4727566.1"/>
    </source>
</evidence>
<accession>A0A933MLJ4</accession>
<dbReference type="EMBL" id="JACQXR010000138">
    <property type="protein sequence ID" value="MBI4727566.1"/>
    <property type="molecule type" value="Genomic_DNA"/>
</dbReference>
<proteinExistence type="predicted"/>
<organism evidence="1 2">
    <name type="scientific">candidate division TA06 bacterium</name>
    <dbReference type="NCBI Taxonomy" id="2250710"/>
    <lineage>
        <taxon>Bacteria</taxon>
        <taxon>Bacteria division TA06</taxon>
    </lineage>
</organism>